<keyword evidence="1" id="KW-0812">Transmembrane</keyword>
<evidence type="ECO:0000313" key="5">
    <source>
        <dbReference type="EMBL" id="KAE9178345.1"/>
    </source>
</evidence>
<evidence type="ECO:0000313" key="2">
    <source>
        <dbReference type="EMBL" id="KAE8925556.1"/>
    </source>
</evidence>
<dbReference type="Proteomes" id="UP000440367">
    <property type="component" value="Unassembled WGS sequence"/>
</dbReference>
<proteinExistence type="predicted"/>
<evidence type="ECO:0000313" key="7">
    <source>
        <dbReference type="EMBL" id="KAE9281654.1"/>
    </source>
</evidence>
<reference evidence="3 13" key="1">
    <citation type="submission" date="2018-09" db="EMBL/GenBank/DDBJ databases">
        <title>Genomic investigation of the strawberry pathogen Phytophthora fragariae indicates pathogenicity is determined by transcriptional variation in three key races.</title>
        <authorList>
            <person name="Adams T.M."/>
            <person name="Armitage A.D."/>
            <person name="Sobczyk M.K."/>
            <person name="Bates H.J."/>
            <person name="Dunwell J.M."/>
            <person name="Nellist C.F."/>
            <person name="Harrison R.J."/>
        </authorList>
    </citation>
    <scope>NUCLEOTIDE SEQUENCE [LARGE SCALE GENOMIC DNA]</scope>
    <source>
        <strain evidence="7 10">A4</strain>
        <strain evidence="6 11">BC-1</strain>
        <strain evidence="5 9">NOV-27</strain>
        <strain evidence="4 12">NOV-5</strain>
        <strain evidence="2 8">NOV-9</strain>
        <strain evidence="3 13">SCRP245</strain>
    </source>
</reference>
<feature type="transmembrane region" description="Helical" evidence="1">
    <location>
        <begin position="63"/>
        <end position="86"/>
    </location>
</feature>
<organism evidence="3 13">
    <name type="scientific">Phytophthora fragariae</name>
    <dbReference type="NCBI Taxonomy" id="53985"/>
    <lineage>
        <taxon>Eukaryota</taxon>
        <taxon>Sar</taxon>
        <taxon>Stramenopiles</taxon>
        <taxon>Oomycota</taxon>
        <taxon>Peronosporomycetes</taxon>
        <taxon>Peronosporales</taxon>
        <taxon>Peronosporaceae</taxon>
        <taxon>Phytophthora</taxon>
    </lineage>
</organism>
<evidence type="ECO:0000313" key="11">
    <source>
        <dbReference type="Proteomes" id="UP000440367"/>
    </source>
</evidence>
<evidence type="ECO:0000313" key="8">
    <source>
        <dbReference type="Proteomes" id="UP000429523"/>
    </source>
</evidence>
<evidence type="ECO:0000313" key="12">
    <source>
        <dbReference type="Proteomes" id="UP000440732"/>
    </source>
</evidence>
<evidence type="ECO:0000313" key="13">
    <source>
        <dbReference type="Proteomes" id="UP000460718"/>
    </source>
</evidence>
<dbReference type="EMBL" id="QXFW01002365">
    <property type="protein sequence ID" value="KAE8979297.1"/>
    <property type="molecule type" value="Genomic_DNA"/>
</dbReference>
<dbReference type="OrthoDB" id="94379at2759"/>
<evidence type="ECO:0000313" key="10">
    <source>
        <dbReference type="Proteomes" id="UP000437068"/>
    </source>
</evidence>
<feature type="transmembrane region" description="Helical" evidence="1">
    <location>
        <begin position="106"/>
        <end position="130"/>
    </location>
</feature>
<evidence type="ECO:0000313" key="9">
    <source>
        <dbReference type="Proteomes" id="UP000433483"/>
    </source>
</evidence>
<dbReference type="AlphaFoldDB" id="A0A6A3IBH5"/>
<dbReference type="EMBL" id="QXGD01002407">
    <property type="protein sequence ID" value="KAE9189075.1"/>
    <property type="molecule type" value="Genomic_DNA"/>
</dbReference>
<dbReference type="Proteomes" id="UP000460718">
    <property type="component" value="Unassembled WGS sequence"/>
</dbReference>
<dbReference type="EMBL" id="QXGF01002236">
    <property type="protein sequence ID" value="KAE8925556.1"/>
    <property type="molecule type" value="Genomic_DNA"/>
</dbReference>
<keyword evidence="1" id="KW-0472">Membrane</keyword>
<gene>
    <name evidence="7" type="ORF">PF001_g23679</name>
    <name evidence="6" type="ORF">PF002_g25148</name>
    <name evidence="5" type="ORF">PF005_g24115</name>
    <name evidence="4" type="ORF">PF006_g23436</name>
    <name evidence="2" type="ORF">PF009_g24238</name>
    <name evidence="3" type="ORF">PF011_g22908</name>
</gene>
<comment type="caution">
    <text evidence="3">The sequence shown here is derived from an EMBL/GenBank/DDBJ whole genome shotgun (WGS) entry which is preliminary data.</text>
</comment>
<evidence type="ECO:0000313" key="3">
    <source>
        <dbReference type="EMBL" id="KAE8979297.1"/>
    </source>
</evidence>
<keyword evidence="1" id="KW-1133">Transmembrane helix</keyword>
<dbReference type="EMBL" id="QXGB01002401">
    <property type="protein sequence ID" value="KAE9178345.1"/>
    <property type="molecule type" value="Genomic_DNA"/>
</dbReference>
<dbReference type="Proteomes" id="UP000440732">
    <property type="component" value="Unassembled WGS sequence"/>
</dbReference>
<evidence type="ECO:0000313" key="4">
    <source>
        <dbReference type="EMBL" id="KAE9098054.1"/>
    </source>
</evidence>
<evidence type="ECO:0000256" key="1">
    <source>
        <dbReference type="SAM" id="Phobius"/>
    </source>
</evidence>
<accession>A0A6A3IBH5</accession>
<dbReference type="Proteomes" id="UP000433483">
    <property type="component" value="Unassembled WGS sequence"/>
</dbReference>
<dbReference type="Proteomes" id="UP000429523">
    <property type="component" value="Unassembled WGS sequence"/>
</dbReference>
<dbReference type="EMBL" id="QXGE01002468">
    <property type="protein sequence ID" value="KAE9281654.1"/>
    <property type="molecule type" value="Genomic_DNA"/>
</dbReference>
<evidence type="ECO:0000313" key="6">
    <source>
        <dbReference type="EMBL" id="KAE9189075.1"/>
    </source>
</evidence>
<dbReference type="EMBL" id="QXGA01002420">
    <property type="protein sequence ID" value="KAE9098054.1"/>
    <property type="molecule type" value="Genomic_DNA"/>
</dbReference>
<keyword evidence="9" id="KW-1185">Reference proteome</keyword>
<dbReference type="Proteomes" id="UP000437068">
    <property type="component" value="Unassembled WGS sequence"/>
</dbReference>
<sequence length="193" mass="21985">MTPQVSRVFPTSLLQPRVGSISVDPTTELKSNRSFPNLQVIFSRQECTEFISITTRVLYITEYLVLVEYTEAVLPMVYALYSMIAFHLPNGAYNHSFVNLSRQELFANAGSVFAYSILELTSLILAMMVLKRTLRLSFMHQLGFVLETQATMIQSKLMLWFVYIMQVPLEHVGTDFTFKFNWAHAAAHGAMTP</sequence>
<name>A0A6A3IBH5_9STRA</name>
<protein>
    <submittedName>
        <fullName evidence="3">Uncharacterized protein</fullName>
    </submittedName>
</protein>